<evidence type="ECO:0000256" key="4">
    <source>
        <dbReference type="ARBA" id="ARBA00022840"/>
    </source>
</evidence>
<gene>
    <name evidence="12" type="ORF">PF005_g32107</name>
    <name evidence="11" type="ORF">PF007_g31701</name>
    <name evidence="10" type="ORF">PF010_g31763</name>
</gene>
<dbReference type="AlphaFoldDB" id="A0A6A3PBS0"/>
<keyword evidence="3" id="KW-0999">Mitochondrion inner membrane</keyword>
<keyword evidence="2" id="KW-0547">Nucleotide-binding</keyword>
<dbReference type="EMBL" id="QXGB01007368">
    <property type="protein sequence ID" value="KAE9159259.1"/>
    <property type="molecule type" value="Genomic_DNA"/>
</dbReference>
<accession>A0A6A3PBS0</accession>
<comment type="subcellular location">
    <subcellularLocation>
        <location evidence="1">Mitochondrion membrane</location>
    </subcellularLocation>
</comment>
<keyword evidence="5" id="KW-0175">Coiled coil</keyword>
<sequence length="367" mass="41635">NVTVEQYADALQNVQAANLSESLELLSKLTLKRYEFKYDSVEGRTTQLGVLGPELRTVVPEAVQVLPERFVFDRDGRGKIALRDFHVVDKDALYMHNLGATQQLSLNGYLEQEGGAQLVQKRLIAEAEVATADKLIEEARVRGQEERKTLDRKRDHELQVESERHALGQKRMQEEDAARRDQNRDLVQLQEESNIRIERARRETEEVLKEKQLAADHARALLERNTTLEKAAIDVEGRIRQQRANQDIEMAQLQQRLEADRVKLMQALQSTFDNLGQGISALLADKQKLTKFVGGFVALAAGIYLSREVIRIVGKLIEQRLGKPSLVRETSRSAGAFGFFRSLFRRNAAKGQDELADVVLRNALETR</sequence>
<dbReference type="GO" id="GO:0031966">
    <property type="term" value="C:mitochondrial membrane"/>
    <property type="evidence" value="ECO:0007669"/>
    <property type="project" value="UniProtKB-SubCell"/>
</dbReference>
<dbReference type="PANTHER" id="PTHR23075">
    <property type="entry name" value="PUTATIVE ATP-ASE"/>
    <property type="match status" value="1"/>
</dbReference>
<feature type="compositionally biased region" description="Basic and acidic residues" evidence="8">
    <location>
        <begin position="144"/>
        <end position="184"/>
    </location>
</feature>
<dbReference type="EMBL" id="QXFX01007762">
    <property type="protein sequence ID" value="KAE9056456.1"/>
    <property type="molecule type" value="Genomic_DNA"/>
</dbReference>
<feature type="non-terminal residue" evidence="11">
    <location>
        <position position="1"/>
    </location>
</feature>
<evidence type="ECO:0000256" key="6">
    <source>
        <dbReference type="ARBA" id="ARBA00023128"/>
    </source>
</evidence>
<dbReference type="GO" id="GO:0008270">
    <property type="term" value="F:zinc ion binding"/>
    <property type="evidence" value="ECO:0007669"/>
    <property type="project" value="TreeGrafter"/>
</dbReference>
<evidence type="ECO:0000313" key="14">
    <source>
        <dbReference type="Proteomes" id="UP000441208"/>
    </source>
</evidence>
<reference evidence="13 14" key="1">
    <citation type="submission" date="2018-08" db="EMBL/GenBank/DDBJ databases">
        <title>Genomic investigation of the strawberry pathogen Phytophthora fragariae indicates pathogenicity is determined by transcriptional variation in three key races.</title>
        <authorList>
            <person name="Adams T.M."/>
            <person name="Armitage A.D."/>
            <person name="Sobczyk M.K."/>
            <person name="Bates H.J."/>
            <person name="Dunwell J.M."/>
            <person name="Nellist C.F."/>
            <person name="Harrison R.J."/>
        </authorList>
    </citation>
    <scope>NUCLEOTIDE SEQUENCE [LARGE SCALE GENOMIC DNA]</scope>
    <source>
        <strain evidence="12 13">NOV-27</strain>
        <strain evidence="11 14">NOV-71</strain>
        <strain evidence="10 15">ONT-3</strain>
    </source>
</reference>
<evidence type="ECO:0000313" key="15">
    <source>
        <dbReference type="Proteomes" id="UP000488956"/>
    </source>
</evidence>
<evidence type="ECO:0000313" key="13">
    <source>
        <dbReference type="Proteomes" id="UP000433483"/>
    </source>
</evidence>
<dbReference type="Proteomes" id="UP000441208">
    <property type="component" value="Unassembled WGS sequence"/>
</dbReference>
<keyword evidence="13" id="KW-1185">Reference proteome</keyword>
<feature type="region of interest" description="Disordered" evidence="8">
    <location>
        <begin position="144"/>
        <end position="185"/>
    </location>
</feature>
<evidence type="ECO:0000256" key="2">
    <source>
        <dbReference type="ARBA" id="ARBA00022741"/>
    </source>
</evidence>
<evidence type="ECO:0000259" key="9">
    <source>
        <dbReference type="PROSITE" id="PS51688"/>
    </source>
</evidence>
<evidence type="ECO:0000256" key="7">
    <source>
        <dbReference type="ARBA" id="ARBA00023136"/>
    </source>
</evidence>
<evidence type="ECO:0000256" key="1">
    <source>
        <dbReference type="ARBA" id="ARBA00004325"/>
    </source>
</evidence>
<comment type="caution">
    <text evidence="11">The sequence shown here is derived from an EMBL/GenBank/DDBJ whole genome shotgun (WGS) entry which is preliminary data.</text>
</comment>
<dbReference type="PROSITE" id="PS51688">
    <property type="entry name" value="ICA"/>
    <property type="match status" value="1"/>
</dbReference>
<dbReference type="OrthoDB" id="199596at2759"/>
<keyword evidence="6" id="KW-0496">Mitochondrion</keyword>
<dbReference type="InterPro" id="IPR021911">
    <property type="entry name" value="ATAD3_N"/>
</dbReference>
<dbReference type="Pfam" id="PF12037">
    <property type="entry name" value="ATAD3_N"/>
    <property type="match status" value="1"/>
</dbReference>
<keyword evidence="7" id="KW-0472">Membrane</keyword>
<evidence type="ECO:0000313" key="10">
    <source>
        <dbReference type="EMBL" id="KAE9056456.1"/>
    </source>
</evidence>
<dbReference type="GO" id="GO:0005524">
    <property type="term" value="F:ATP binding"/>
    <property type="evidence" value="ECO:0007669"/>
    <property type="project" value="UniProtKB-KW"/>
</dbReference>
<protein>
    <recommendedName>
        <fullName evidence="9">Peptidase S74 domain-containing protein</fullName>
    </recommendedName>
</protein>
<evidence type="ECO:0000256" key="8">
    <source>
        <dbReference type="SAM" id="MobiDB-lite"/>
    </source>
</evidence>
<evidence type="ECO:0000256" key="5">
    <source>
        <dbReference type="ARBA" id="ARBA00023054"/>
    </source>
</evidence>
<feature type="domain" description="Peptidase S74" evidence="9">
    <location>
        <begin position="1"/>
        <end position="114"/>
    </location>
</feature>
<evidence type="ECO:0000256" key="3">
    <source>
        <dbReference type="ARBA" id="ARBA00022792"/>
    </source>
</evidence>
<dbReference type="EMBL" id="QXFZ01007233">
    <property type="protein sequence ID" value="KAE9057271.1"/>
    <property type="molecule type" value="Genomic_DNA"/>
</dbReference>
<dbReference type="Proteomes" id="UP000488956">
    <property type="component" value="Unassembled WGS sequence"/>
</dbReference>
<evidence type="ECO:0000313" key="11">
    <source>
        <dbReference type="EMBL" id="KAE9057271.1"/>
    </source>
</evidence>
<dbReference type="PANTHER" id="PTHR23075:SF0">
    <property type="entry name" value="ATPASE FAMILY AAA DOMAIN-CONTAINING PROTEIN 3"/>
    <property type="match status" value="1"/>
</dbReference>
<proteinExistence type="predicted"/>
<dbReference type="InterPro" id="IPR030392">
    <property type="entry name" value="S74_ICA"/>
</dbReference>
<dbReference type="GO" id="GO:0007005">
    <property type="term" value="P:mitochondrion organization"/>
    <property type="evidence" value="ECO:0007669"/>
    <property type="project" value="TreeGrafter"/>
</dbReference>
<evidence type="ECO:0000313" key="12">
    <source>
        <dbReference type="EMBL" id="KAE9159259.1"/>
    </source>
</evidence>
<dbReference type="Proteomes" id="UP000433483">
    <property type="component" value="Unassembled WGS sequence"/>
</dbReference>
<feature type="non-terminal residue" evidence="11">
    <location>
        <position position="367"/>
    </location>
</feature>
<organism evidence="11 14">
    <name type="scientific">Phytophthora fragariae</name>
    <dbReference type="NCBI Taxonomy" id="53985"/>
    <lineage>
        <taxon>Eukaryota</taxon>
        <taxon>Sar</taxon>
        <taxon>Stramenopiles</taxon>
        <taxon>Oomycota</taxon>
        <taxon>Peronosporomycetes</taxon>
        <taxon>Peronosporales</taxon>
        <taxon>Peronosporaceae</taxon>
        <taxon>Phytophthora</taxon>
    </lineage>
</organism>
<name>A0A6A3PBS0_9STRA</name>
<keyword evidence="4" id="KW-0067">ATP-binding</keyword>